<comment type="caution">
    <text evidence="3">The sequence shown here is derived from an EMBL/GenBank/DDBJ whole genome shotgun (WGS) entry which is preliminary data.</text>
</comment>
<organism evidence="3 4">
    <name type="scientific">Gilvimarinus algae</name>
    <dbReference type="NCBI Taxonomy" id="3058037"/>
    <lineage>
        <taxon>Bacteria</taxon>
        <taxon>Pseudomonadati</taxon>
        <taxon>Pseudomonadota</taxon>
        <taxon>Gammaproteobacteria</taxon>
        <taxon>Cellvibrionales</taxon>
        <taxon>Cellvibrionaceae</taxon>
        <taxon>Gilvimarinus</taxon>
    </lineage>
</organism>
<evidence type="ECO:0000313" key="3">
    <source>
        <dbReference type="EMBL" id="MDO3382946.1"/>
    </source>
</evidence>
<feature type="chain" id="PRO_5047296211" evidence="1">
    <location>
        <begin position="22"/>
        <end position="310"/>
    </location>
</feature>
<feature type="domain" description="Mannosyl-glycoprotein endo-beta-N-acetylglucosamidase-like" evidence="2">
    <location>
        <begin position="158"/>
        <end position="289"/>
    </location>
</feature>
<accession>A0ABT8TJW8</accession>
<evidence type="ECO:0000256" key="1">
    <source>
        <dbReference type="SAM" id="SignalP"/>
    </source>
</evidence>
<evidence type="ECO:0000313" key="4">
    <source>
        <dbReference type="Proteomes" id="UP001168380"/>
    </source>
</evidence>
<protein>
    <submittedName>
        <fullName evidence="3">Glucosaminidase domain-containing protein</fullName>
    </submittedName>
</protein>
<dbReference type="InterPro" id="IPR002901">
    <property type="entry name" value="MGlyc_endo_b_GlcNAc-like_dom"/>
</dbReference>
<dbReference type="PANTHER" id="PTHR40572:SF1">
    <property type="entry name" value="PROTEIN BAX"/>
    <property type="match status" value="1"/>
</dbReference>
<dbReference type="EMBL" id="JAULRT010000059">
    <property type="protein sequence ID" value="MDO3382946.1"/>
    <property type="molecule type" value="Genomic_DNA"/>
</dbReference>
<proteinExistence type="predicted"/>
<gene>
    <name evidence="3" type="ORF">QWI16_12275</name>
</gene>
<sequence length="310" mass="34763">MERLTVLLFALIASVLTPCLAETVPHTASGGETTIETRSLEDYKQLLDLFNGLDYTEQQWLEGMREVPRVYLASIPERWSHTSQEQMQVKLKKKIFFRTLGPLILRSNEMILAERDRLLALADSSSALTPAQQTELAELARRYRVQWEPESPKAAVDELLLKVDTLPVSLILAQAAEESGWGSSRFAFAGNALFGQWTWGDDGITPAQQRSGKGDYKIARFDTPLQSVQAHGLNLNTHPAYESLRQLRQQKHQEGQALGGLEAATTLTRYSERGEAYVKTLQSIIRYNKLDGTDSAYLKEMTALVLIPKP</sequence>
<dbReference type="Gene3D" id="1.10.530.10">
    <property type="match status" value="1"/>
</dbReference>
<keyword evidence="1" id="KW-0732">Signal</keyword>
<dbReference type="Pfam" id="PF01832">
    <property type="entry name" value="Glucosaminidase"/>
    <property type="match status" value="1"/>
</dbReference>
<keyword evidence="4" id="KW-1185">Reference proteome</keyword>
<dbReference type="InterPro" id="IPR053195">
    <property type="entry name" value="Bax-like"/>
</dbReference>
<dbReference type="PANTHER" id="PTHR40572">
    <property type="entry name" value="PROTEIN BAX"/>
    <property type="match status" value="1"/>
</dbReference>
<reference evidence="3" key="1">
    <citation type="submission" date="2023-07" db="EMBL/GenBank/DDBJ databases">
        <title>Gilvimarinus algae sp. nov., isolated from the surface of Kelp.</title>
        <authorList>
            <person name="Sun Y.Y."/>
            <person name="Gong Y."/>
            <person name="Du Z.J."/>
        </authorList>
    </citation>
    <scope>NUCLEOTIDE SEQUENCE</scope>
    <source>
        <strain evidence="3">SDUM040014</strain>
    </source>
</reference>
<feature type="signal peptide" evidence="1">
    <location>
        <begin position="1"/>
        <end position="21"/>
    </location>
</feature>
<name>A0ABT8TJW8_9GAMM</name>
<evidence type="ECO:0000259" key="2">
    <source>
        <dbReference type="Pfam" id="PF01832"/>
    </source>
</evidence>
<dbReference type="RefSeq" id="WP_302713516.1">
    <property type="nucleotide sequence ID" value="NZ_JAULRT010000059.1"/>
</dbReference>
<dbReference type="Proteomes" id="UP001168380">
    <property type="component" value="Unassembled WGS sequence"/>
</dbReference>